<feature type="compositionally biased region" description="Basic and acidic residues" evidence="1">
    <location>
        <begin position="23"/>
        <end position="36"/>
    </location>
</feature>
<dbReference type="Proteomes" id="UP000762676">
    <property type="component" value="Unassembled WGS sequence"/>
</dbReference>
<comment type="caution">
    <text evidence="2">The sequence shown here is derived from an EMBL/GenBank/DDBJ whole genome shotgun (WGS) entry which is preliminary data.</text>
</comment>
<name>A0AAV4F4C7_9GAST</name>
<evidence type="ECO:0000313" key="2">
    <source>
        <dbReference type="EMBL" id="GFR67845.1"/>
    </source>
</evidence>
<gene>
    <name evidence="2" type="ORF">ElyMa_003717400</name>
</gene>
<protein>
    <submittedName>
        <fullName evidence="2">Endoglucanase</fullName>
    </submittedName>
</protein>
<accession>A0AAV4F4C7</accession>
<reference evidence="2 3" key="1">
    <citation type="journal article" date="2021" name="Elife">
        <title>Chloroplast acquisition without the gene transfer in kleptoplastic sea slugs, Plakobranchus ocellatus.</title>
        <authorList>
            <person name="Maeda T."/>
            <person name="Takahashi S."/>
            <person name="Yoshida T."/>
            <person name="Shimamura S."/>
            <person name="Takaki Y."/>
            <person name="Nagai Y."/>
            <person name="Toyoda A."/>
            <person name="Suzuki Y."/>
            <person name="Arimoto A."/>
            <person name="Ishii H."/>
            <person name="Satoh N."/>
            <person name="Nishiyama T."/>
            <person name="Hasebe M."/>
            <person name="Maruyama T."/>
            <person name="Minagawa J."/>
            <person name="Obokata J."/>
            <person name="Shigenobu S."/>
        </authorList>
    </citation>
    <scope>NUCLEOTIDE SEQUENCE [LARGE SCALE GENOMIC DNA]</scope>
</reference>
<proteinExistence type="predicted"/>
<sequence>MPARSKINCAMQEITDAHNSSSEQHKESTDIRQSHDNKDTEAILKFLISTDPFSTDTFLRSIAIGVTFDGSVNLENAEKVGNQILKGMVCKSVQDYSFRRTDQVTTKDTAKSKS</sequence>
<dbReference type="EMBL" id="BMAT01007617">
    <property type="protein sequence ID" value="GFR67845.1"/>
    <property type="molecule type" value="Genomic_DNA"/>
</dbReference>
<evidence type="ECO:0000256" key="1">
    <source>
        <dbReference type="SAM" id="MobiDB-lite"/>
    </source>
</evidence>
<keyword evidence="3" id="KW-1185">Reference proteome</keyword>
<feature type="region of interest" description="Disordered" evidence="1">
    <location>
        <begin position="1"/>
        <end position="36"/>
    </location>
</feature>
<dbReference type="AlphaFoldDB" id="A0AAV4F4C7"/>
<organism evidence="2 3">
    <name type="scientific">Elysia marginata</name>
    <dbReference type="NCBI Taxonomy" id="1093978"/>
    <lineage>
        <taxon>Eukaryota</taxon>
        <taxon>Metazoa</taxon>
        <taxon>Spiralia</taxon>
        <taxon>Lophotrochozoa</taxon>
        <taxon>Mollusca</taxon>
        <taxon>Gastropoda</taxon>
        <taxon>Heterobranchia</taxon>
        <taxon>Euthyneura</taxon>
        <taxon>Panpulmonata</taxon>
        <taxon>Sacoglossa</taxon>
        <taxon>Placobranchoidea</taxon>
        <taxon>Plakobranchidae</taxon>
        <taxon>Elysia</taxon>
    </lineage>
</organism>
<evidence type="ECO:0000313" key="3">
    <source>
        <dbReference type="Proteomes" id="UP000762676"/>
    </source>
</evidence>